<proteinExistence type="predicted"/>
<name>A0A6M8BC34_9CYAN</name>
<dbReference type="RefSeq" id="WP_172354013.1">
    <property type="nucleotide sequence ID" value="NZ_CP053661.1"/>
</dbReference>
<gene>
    <name evidence="1" type="ORF">HPC62_04915</name>
</gene>
<keyword evidence="2" id="KW-1185">Reference proteome</keyword>
<protein>
    <recommendedName>
        <fullName evidence="3">DUF3102 domain-containing protein</fullName>
    </recommendedName>
</protein>
<dbReference type="EMBL" id="CP053661">
    <property type="protein sequence ID" value="QKD81616.1"/>
    <property type="molecule type" value="Genomic_DNA"/>
</dbReference>
<reference evidence="1 2" key="1">
    <citation type="submission" date="2020-05" db="EMBL/GenBank/DDBJ databases">
        <title>Complete genome sequence of of a novel Thermoleptolyngbya strain isolated from hot springs of Ganzi, Sichuan China.</title>
        <authorList>
            <person name="Tang J."/>
            <person name="Daroch M."/>
            <person name="Li L."/>
            <person name="Waleron K."/>
            <person name="Waleron M."/>
            <person name="Waleron M."/>
        </authorList>
    </citation>
    <scope>NUCLEOTIDE SEQUENCE [LARGE SCALE GENOMIC DNA]</scope>
    <source>
        <strain evidence="1 2">PKUAC-SCTA183</strain>
    </source>
</reference>
<accession>A0A6M8BC34</accession>
<evidence type="ECO:0000313" key="2">
    <source>
        <dbReference type="Proteomes" id="UP000505210"/>
    </source>
</evidence>
<dbReference type="AlphaFoldDB" id="A0A6M8BC34"/>
<evidence type="ECO:0008006" key="3">
    <source>
        <dbReference type="Google" id="ProtNLM"/>
    </source>
</evidence>
<sequence length="354" mass="39833">MVAAPYISDLTSTTPEVDLTFQLPDPEDEQISDYEFQQQIEAAWQVCDRFDLQTDIWRGRILKTVRDREKRVGNAGGAGFLRWLADREISKSHAYNLMELADSADLLLQEGLLEPQDVSQFSKRAFIETAQAAPEVQQMVSEAAHRGDRITRREVRQLADEWTAVTSDLLPIEVKEKAADHTLPTRYLAPLVREMEKLPEAHQVHLRDEVAENPDIDTVKQVTAEARFLAKYLNAATQVQTLNRDGLDLESALEEAMRIGCLNSTADLVNQAAQLEQAIAKLYTTWRRIVSLSERVYLDSGSSTPNLRSLLAYLTPLSGEILELQLGDPDSGTSRRIRLKVMAEEEGDPAGDWE</sequence>
<evidence type="ECO:0000313" key="1">
    <source>
        <dbReference type="EMBL" id="QKD81616.1"/>
    </source>
</evidence>
<dbReference type="KEGG" id="theu:HPC62_04915"/>
<organism evidence="1 2">
    <name type="scientific">Thermoleptolyngbya sichuanensis A183</name>
    <dbReference type="NCBI Taxonomy" id="2737172"/>
    <lineage>
        <taxon>Bacteria</taxon>
        <taxon>Bacillati</taxon>
        <taxon>Cyanobacteriota</taxon>
        <taxon>Cyanophyceae</taxon>
        <taxon>Oculatellales</taxon>
        <taxon>Oculatellaceae</taxon>
        <taxon>Thermoleptolyngbya</taxon>
        <taxon>Thermoleptolyngbya sichuanensis</taxon>
    </lineage>
</organism>
<dbReference type="Proteomes" id="UP000505210">
    <property type="component" value="Chromosome"/>
</dbReference>